<sequence>MLDVCTKKRLNHQLISALHHLPFLQEPGNAIYLLSHLNSHLPLEWHLLYFILL</sequence>
<dbReference type="HOGENOM" id="CLU_3074009_0_0_1"/>
<dbReference type="Proteomes" id="UP000001074">
    <property type="component" value="Unassembled WGS sequence"/>
</dbReference>
<reference evidence="1 2" key="1">
    <citation type="journal article" date="2011" name="Nature">
        <title>A high-resolution map of human evolutionary constraint using 29 mammals.</title>
        <authorList>
            <person name="Lindblad-Toh K."/>
            <person name="Garber M."/>
            <person name="Zuk O."/>
            <person name="Lin M.F."/>
            <person name="Parker B.J."/>
            <person name="Washietl S."/>
            <person name="Kheradpour P."/>
            <person name="Ernst J."/>
            <person name="Jordan G."/>
            <person name="Mauceli E."/>
            <person name="Ward L.D."/>
            <person name="Lowe C.B."/>
            <person name="Holloway A.K."/>
            <person name="Clamp M."/>
            <person name="Gnerre S."/>
            <person name="Alfoldi J."/>
            <person name="Beal K."/>
            <person name="Chang J."/>
            <person name="Clawson H."/>
            <person name="Cuff J."/>
            <person name="Di Palma F."/>
            <person name="Fitzgerald S."/>
            <person name="Flicek P."/>
            <person name="Guttman M."/>
            <person name="Hubisz M.J."/>
            <person name="Jaffe D.B."/>
            <person name="Jungreis I."/>
            <person name="Kent W.J."/>
            <person name="Kostka D."/>
            <person name="Lara M."/>
            <person name="Martins A.L."/>
            <person name="Massingham T."/>
            <person name="Moltke I."/>
            <person name="Raney B.J."/>
            <person name="Rasmussen M.D."/>
            <person name="Robinson J."/>
            <person name="Stark A."/>
            <person name="Vilella A.J."/>
            <person name="Wen J."/>
            <person name="Xie X."/>
            <person name="Zody M.C."/>
            <person name="Baldwin J."/>
            <person name="Bloom T."/>
            <person name="Chin C.W."/>
            <person name="Heiman D."/>
            <person name="Nicol R."/>
            <person name="Nusbaum C."/>
            <person name="Young S."/>
            <person name="Wilkinson J."/>
            <person name="Worley K.C."/>
            <person name="Kovar C.L."/>
            <person name="Muzny D.M."/>
            <person name="Gibbs R.A."/>
            <person name="Cree A."/>
            <person name="Dihn H.H."/>
            <person name="Fowler G."/>
            <person name="Jhangiani S."/>
            <person name="Joshi V."/>
            <person name="Lee S."/>
            <person name="Lewis L.R."/>
            <person name="Nazareth L.V."/>
            <person name="Okwuonu G."/>
            <person name="Santibanez J."/>
            <person name="Warren W.C."/>
            <person name="Mardis E.R."/>
            <person name="Weinstock G.M."/>
            <person name="Wilson R.K."/>
            <person name="Delehaunty K."/>
            <person name="Dooling D."/>
            <person name="Fronik C."/>
            <person name="Fulton L."/>
            <person name="Fulton B."/>
            <person name="Graves T."/>
            <person name="Minx P."/>
            <person name="Sodergren E."/>
            <person name="Birney E."/>
            <person name="Margulies E.H."/>
            <person name="Herrero J."/>
            <person name="Green E.D."/>
            <person name="Haussler D."/>
            <person name="Siepel A."/>
            <person name="Goldman N."/>
            <person name="Pollard K.S."/>
            <person name="Pedersen J.S."/>
            <person name="Lander E.S."/>
            <person name="Kellis M."/>
        </authorList>
    </citation>
    <scope>NUCLEOTIDE SEQUENCE [LARGE SCALE GENOMIC DNA]</scope>
</reference>
<keyword evidence="2" id="KW-1185">Reference proteome</keyword>
<reference evidence="1" key="3">
    <citation type="submission" date="2025-09" db="UniProtKB">
        <authorList>
            <consortium name="Ensembl"/>
        </authorList>
    </citation>
    <scope>IDENTIFICATION</scope>
</reference>
<name>G1Q8K3_MYOLU</name>
<proteinExistence type="predicted"/>
<reference evidence="1" key="2">
    <citation type="submission" date="2025-08" db="UniProtKB">
        <authorList>
            <consortium name="Ensembl"/>
        </authorList>
    </citation>
    <scope>IDENTIFICATION</scope>
</reference>
<evidence type="ECO:0000313" key="2">
    <source>
        <dbReference type="Proteomes" id="UP000001074"/>
    </source>
</evidence>
<dbReference type="Ensembl" id="ENSMLUT00000031254.1">
    <property type="protein sequence ID" value="ENSMLUP00000020036.1"/>
    <property type="gene ID" value="ENSMLUG00000026403.1"/>
</dbReference>
<dbReference type="AlphaFoldDB" id="G1Q8K3"/>
<dbReference type="EMBL" id="AAPE02031381">
    <property type="status" value="NOT_ANNOTATED_CDS"/>
    <property type="molecule type" value="Genomic_DNA"/>
</dbReference>
<organism evidence="1 2">
    <name type="scientific">Myotis lucifugus</name>
    <name type="common">Little brown bat</name>
    <dbReference type="NCBI Taxonomy" id="59463"/>
    <lineage>
        <taxon>Eukaryota</taxon>
        <taxon>Metazoa</taxon>
        <taxon>Chordata</taxon>
        <taxon>Craniata</taxon>
        <taxon>Vertebrata</taxon>
        <taxon>Euteleostomi</taxon>
        <taxon>Mammalia</taxon>
        <taxon>Eutheria</taxon>
        <taxon>Laurasiatheria</taxon>
        <taxon>Chiroptera</taxon>
        <taxon>Yangochiroptera</taxon>
        <taxon>Vespertilionidae</taxon>
        <taxon>Myotis</taxon>
    </lineage>
</organism>
<accession>G1Q8K3</accession>
<dbReference type="InParanoid" id="G1Q8K3"/>
<protein>
    <submittedName>
        <fullName evidence="1">Uncharacterized protein</fullName>
    </submittedName>
</protein>
<evidence type="ECO:0000313" key="1">
    <source>
        <dbReference type="Ensembl" id="ENSMLUP00000020036.1"/>
    </source>
</evidence>